<feature type="non-terminal residue" evidence="1">
    <location>
        <position position="124"/>
    </location>
</feature>
<protein>
    <submittedName>
        <fullName evidence="1">Uncharacterized protein</fullName>
    </submittedName>
</protein>
<evidence type="ECO:0000313" key="1">
    <source>
        <dbReference type="EMBL" id="TMJ16877.1"/>
    </source>
</evidence>
<evidence type="ECO:0000313" key="2">
    <source>
        <dbReference type="Proteomes" id="UP000320393"/>
    </source>
</evidence>
<gene>
    <name evidence="1" type="ORF">E6H02_00280</name>
</gene>
<sequence length="124" mass="13608">MTLPDRSAALEVGTFPVERVTFGSPGRWSAATLVVDPDRITDLVLQDPRIRRVTVDLVQPGDDTRIIHPRDVIEPRLKVAGRGHVYPGISGHPADTVGEGVTYRYEGFGVMVCAEVLPHIRRAV</sequence>
<dbReference type="AlphaFoldDB" id="A0A537MAH2"/>
<name>A0A537MAH2_9BACT</name>
<proteinExistence type="predicted"/>
<dbReference type="InterPro" id="IPR015417">
    <property type="entry name" value="Gly_reductase_pB_sua/b"/>
</dbReference>
<dbReference type="Pfam" id="PF09338">
    <property type="entry name" value="Gly_reductase"/>
    <property type="match status" value="1"/>
</dbReference>
<comment type="caution">
    <text evidence="1">The sequence shown here is derived from an EMBL/GenBank/DDBJ whole genome shotgun (WGS) entry which is preliminary data.</text>
</comment>
<accession>A0A537MAH2</accession>
<dbReference type="GO" id="GO:0050485">
    <property type="term" value="F:oxidoreductase activity, acting on X-H and Y-H to form an X-Y bond, with a disulfide as acceptor"/>
    <property type="evidence" value="ECO:0007669"/>
    <property type="project" value="InterPro"/>
</dbReference>
<dbReference type="EMBL" id="VBAM01000008">
    <property type="protein sequence ID" value="TMJ16877.1"/>
    <property type="molecule type" value="Genomic_DNA"/>
</dbReference>
<dbReference type="Proteomes" id="UP000320393">
    <property type="component" value="Unassembled WGS sequence"/>
</dbReference>
<reference evidence="1 2" key="1">
    <citation type="journal article" date="2019" name="Nat. Microbiol.">
        <title>Mediterranean grassland soil C-N compound turnover is dependent on rainfall and depth, and is mediated by genomically divergent microorganisms.</title>
        <authorList>
            <person name="Diamond S."/>
            <person name="Andeer P.F."/>
            <person name="Li Z."/>
            <person name="Crits-Christoph A."/>
            <person name="Burstein D."/>
            <person name="Anantharaman K."/>
            <person name="Lane K.R."/>
            <person name="Thomas B.C."/>
            <person name="Pan C."/>
            <person name="Northen T.R."/>
            <person name="Banfield J.F."/>
        </authorList>
    </citation>
    <scope>NUCLEOTIDE SEQUENCE [LARGE SCALE GENOMIC DNA]</scope>
    <source>
        <strain evidence="1">NP_5</strain>
    </source>
</reference>
<organism evidence="1 2">
    <name type="scientific">Candidatus Segetimicrobium genomatis</name>
    <dbReference type="NCBI Taxonomy" id="2569760"/>
    <lineage>
        <taxon>Bacteria</taxon>
        <taxon>Bacillati</taxon>
        <taxon>Candidatus Sysuimicrobiota</taxon>
        <taxon>Candidatus Sysuimicrobiia</taxon>
        <taxon>Candidatus Sysuimicrobiales</taxon>
        <taxon>Candidatus Segetimicrobiaceae</taxon>
        <taxon>Candidatus Segetimicrobium</taxon>
    </lineage>
</organism>